<accession>A0A5C7HAT0</accession>
<dbReference type="InterPro" id="IPR036875">
    <property type="entry name" value="Znf_CCHC_sf"/>
</dbReference>
<dbReference type="InterPro" id="IPR054722">
    <property type="entry name" value="PolX-like_BBD"/>
</dbReference>
<dbReference type="InterPro" id="IPR001878">
    <property type="entry name" value="Znf_CCHC"/>
</dbReference>
<dbReference type="OrthoDB" id="8063676at2759"/>
<protein>
    <recommendedName>
        <fullName evidence="3">CCHC-type domain-containing protein</fullName>
    </recommendedName>
</protein>
<evidence type="ECO:0000256" key="1">
    <source>
        <dbReference type="PROSITE-ProRule" id="PRU00047"/>
    </source>
</evidence>
<dbReference type="PANTHER" id="PTHR35317:SF35">
    <property type="entry name" value="DUF4219 DOMAIN-CONTAINING PROTEIN"/>
    <property type="match status" value="1"/>
</dbReference>
<keyword evidence="1" id="KW-0862">Zinc</keyword>
<name>A0A5C7HAT0_9ROSI</name>
<keyword evidence="2" id="KW-0175">Coiled coil</keyword>
<evidence type="ECO:0000259" key="3">
    <source>
        <dbReference type="PROSITE" id="PS50158"/>
    </source>
</evidence>
<reference evidence="5" key="1">
    <citation type="journal article" date="2019" name="Gigascience">
        <title>De novo genome assembly of the endangered Acer yangbiense, a plant species with extremely small populations endemic to Yunnan Province, China.</title>
        <authorList>
            <person name="Yang J."/>
            <person name="Wariss H.M."/>
            <person name="Tao L."/>
            <person name="Zhang R."/>
            <person name="Yun Q."/>
            <person name="Hollingsworth P."/>
            <person name="Dao Z."/>
            <person name="Luo G."/>
            <person name="Guo H."/>
            <person name="Ma Y."/>
            <person name="Sun W."/>
        </authorList>
    </citation>
    <scope>NUCLEOTIDE SEQUENCE [LARGE SCALE GENOMIC DNA]</scope>
    <source>
        <strain evidence="5">cv. Malutang</strain>
    </source>
</reference>
<comment type="caution">
    <text evidence="4">The sequence shown here is derived from an EMBL/GenBank/DDBJ whole genome shotgun (WGS) entry which is preliminary data.</text>
</comment>
<dbReference type="Proteomes" id="UP000323000">
    <property type="component" value="Chromosome 9"/>
</dbReference>
<evidence type="ECO:0000313" key="4">
    <source>
        <dbReference type="EMBL" id="TXG53899.1"/>
    </source>
</evidence>
<dbReference type="SMART" id="SM00343">
    <property type="entry name" value="ZnF_C2HC"/>
    <property type="match status" value="1"/>
</dbReference>
<keyword evidence="1" id="KW-0479">Metal-binding</keyword>
<gene>
    <name evidence="4" type="ORF">EZV62_019155</name>
</gene>
<sequence length="299" mass="34516">MLQRAVADQIFPRIMRATSAKEAWEILQKEFIGDLKVRTIKLQSLRRELENIKMKENETMNDYSNRFTELVNQMKTYDEEIYDKKIVEKLLITLPTKFNPVVTIIEETKDILNLSIAELMGSLKSFESSHAEEDCWFKGKPQCYNCKKFGHLQKDCKFKNTQQANCAVEKDGESSLFYTCLSPPKARAEACYSNTCRSIDDESQWFLDKGCINHMTANKNIFVDMEDSNSKVRFGNRALVDVKWKGTIRVQIKKGSRFICGVLYVPDLDQSLLSIGQHVENGYSLHFEGNYCTIYDKGN</sequence>
<evidence type="ECO:0000313" key="5">
    <source>
        <dbReference type="Proteomes" id="UP000323000"/>
    </source>
</evidence>
<dbReference type="Pfam" id="PF14223">
    <property type="entry name" value="Retrotran_gag_2"/>
    <property type="match status" value="1"/>
</dbReference>
<dbReference type="SUPFAM" id="SSF57756">
    <property type="entry name" value="Retrovirus zinc finger-like domains"/>
    <property type="match status" value="1"/>
</dbReference>
<dbReference type="Pfam" id="PF00098">
    <property type="entry name" value="zf-CCHC"/>
    <property type="match status" value="1"/>
</dbReference>
<dbReference type="Pfam" id="PF22936">
    <property type="entry name" value="Pol_BBD"/>
    <property type="match status" value="1"/>
</dbReference>
<feature type="domain" description="CCHC-type" evidence="3">
    <location>
        <begin position="143"/>
        <end position="157"/>
    </location>
</feature>
<dbReference type="GO" id="GO:0008270">
    <property type="term" value="F:zinc ion binding"/>
    <property type="evidence" value="ECO:0007669"/>
    <property type="project" value="UniProtKB-KW"/>
</dbReference>
<evidence type="ECO:0000256" key="2">
    <source>
        <dbReference type="SAM" id="Coils"/>
    </source>
</evidence>
<dbReference type="Gene3D" id="4.10.60.10">
    <property type="entry name" value="Zinc finger, CCHC-type"/>
    <property type="match status" value="1"/>
</dbReference>
<organism evidence="4 5">
    <name type="scientific">Acer yangbiense</name>
    <dbReference type="NCBI Taxonomy" id="1000413"/>
    <lineage>
        <taxon>Eukaryota</taxon>
        <taxon>Viridiplantae</taxon>
        <taxon>Streptophyta</taxon>
        <taxon>Embryophyta</taxon>
        <taxon>Tracheophyta</taxon>
        <taxon>Spermatophyta</taxon>
        <taxon>Magnoliopsida</taxon>
        <taxon>eudicotyledons</taxon>
        <taxon>Gunneridae</taxon>
        <taxon>Pentapetalae</taxon>
        <taxon>rosids</taxon>
        <taxon>malvids</taxon>
        <taxon>Sapindales</taxon>
        <taxon>Sapindaceae</taxon>
        <taxon>Hippocastanoideae</taxon>
        <taxon>Acereae</taxon>
        <taxon>Acer</taxon>
    </lineage>
</organism>
<dbReference type="GO" id="GO:0003676">
    <property type="term" value="F:nucleic acid binding"/>
    <property type="evidence" value="ECO:0007669"/>
    <property type="project" value="InterPro"/>
</dbReference>
<dbReference type="AlphaFoldDB" id="A0A5C7HAT0"/>
<keyword evidence="1" id="KW-0863">Zinc-finger</keyword>
<proteinExistence type="predicted"/>
<dbReference type="PROSITE" id="PS50158">
    <property type="entry name" value="ZF_CCHC"/>
    <property type="match status" value="1"/>
</dbReference>
<keyword evidence="5" id="KW-1185">Reference proteome</keyword>
<feature type="coiled-coil region" evidence="2">
    <location>
        <begin position="42"/>
        <end position="80"/>
    </location>
</feature>
<dbReference type="PANTHER" id="PTHR35317">
    <property type="entry name" value="OS04G0629600 PROTEIN"/>
    <property type="match status" value="1"/>
</dbReference>
<dbReference type="EMBL" id="VAHF01000009">
    <property type="protein sequence ID" value="TXG53899.1"/>
    <property type="molecule type" value="Genomic_DNA"/>
</dbReference>